<evidence type="ECO:0000313" key="2">
    <source>
        <dbReference type="EMBL" id="CDF84093.1"/>
    </source>
</evidence>
<accession>A0A024HI35</accession>
<feature type="transmembrane region" description="Helical" evidence="1">
    <location>
        <begin position="132"/>
        <end position="151"/>
    </location>
</feature>
<feature type="transmembrane region" description="Helical" evidence="1">
    <location>
        <begin position="99"/>
        <end position="120"/>
    </location>
</feature>
<keyword evidence="1" id="KW-1133">Transmembrane helix</keyword>
<dbReference type="HOGENOM" id="CLU_1642277_0_0_6"/>
<name>A0A024HI35_PSEKB</name>
<evidence type="ECO:0000256" key="1">
    <source>
        <dbReference type="SAM" id="Phobius"/>
    </source>
</evidence>
<keyword evidence="1" id="KW-0812">Transmembrane</keyword>
<dbReference type="SUPFAM" id="SSF53448">
    <property type="entry name" value="Nucleotide-diphospho-sugar transferases"/>
    <property type="match status" value="1"/>
</dbReference>
<dbReference type="PATRIC" id="fig|1301098.3.peg.2760"/>
<gene>
    <name evidence="2" type="ORF">PKB_2746</name>
</gene>
<reference evidence="2 3" key="1">
    <citation type="submission" date="2013-03" db="EMBL/GenBank/DDBJ databases">
        <authorList>
            <person name="Linke B."/>
        </authorList>
    </citation>
    <scope>NUCLEOTIDE SEQUENCE [LARGE SCALE GENOMIC DNA]</scope>
    <source>
        <strain evidence="2 3">B13</strain>
    </source>
</reference>
<dbReference type="eggNOG" id="COG1216">
    <property type="taxonomic scope" value="Bacteria"/>
</dbReference>
<dbReference type="InterPro" id="IPR029044">
    <property type="entry name" value="Nucleotide-diphossugar_trans"/>
</dbReference>
<dbReference type="EMBL" id="HG322950">
    <property type="protein sequence ID" value="CDF84093.1"/>
    <property type="molecule type" value="Genomic_DNA"/>
</dbReference>
<reference evidence="2 3" key="2">
    <citation type="submission" date="2014-05" db="EMBL/GenBank/DDBJ databases">
        <title>Genome sequence of the 3-chlorobenzoate degrading bacterium Pseudomonas knackmussii B13 shows multiple evidence for horizontal gene transfer.</title>
        <authorList>
            <person name="Miyazaki R."/>
            <person name="Bertelli C."/>
            <person name="Falquet L."/>
            <person name="Robinson-Rechavi M."/>
            <person name="Gharib W."/>
            <person name="Roy S."/>
            <person name="Van der Meer J.R."/>
        </authorList>
    </citation>
    <scope>NUCLEOTIDE SEQUENCE [LARGE SCALE GENOMIC DNA]</scope>
    <source>
        <strain evidence="2 3">B13</strain>
    </source>
</reference>
<protein>
    <submittedName>
        <fullName evidence="2">Conserved hypothetical membrane protein</fullName>
    </submittedName>
</protein>
<organism evidence="2 3">
    <name type="scientific">Pseudomonas knackmussii (strain DSM 6978 / CCUG 54928 / LMG 23759 / B13)</name>
    <dbReference type="NCBI Taxonomy" id="1301098"/>
    <lineage>
        <taxon>Bacteria</taxon>
        <taxon>Pseudomonadati</taxon>
        <taxon>Pseudomonadota</taxon>
        <taxon>Gammaproteobacteria</taxon>
        <taxon>Pseudomonadales</taxon>
        <taxon>Pseudomonadaceae</taxon>
        <taxon>Pseudomonas</taxon>
    </lineage>
</organism>
<proteinExistence type="predicted"/>
<dbReference type="AlphaFoldDB" id="A0A024HI35"/>
<dbReference type="KEGG" id="pkc:PKB_2746"/>
<dbReference type="Proteomes" id="UP000025241">
    <property type="component" value="Chromosome I"/>
</dbReference>
<dbReference type="STRING" id="1301098.PKB_2746"/>
<feature type="transmembrane region" description="Helical" evidence="1">
    <location>
        <begin position="71"/>
        <end position="92"/>
    </location>
</feature>
<evidence type="ECO:0000313" key="3">
    <source>
        <dbReference type="Proteomes" id="UP000025241"/>
    </source>
</evidence>
<keyword evidence="1" id="KW-0472">Membrane</keyword>
<keyword evidence="3" id="KW-1185">Reference proteome</keyword>
<sequence>MGGFDEHLRSGEDKDFGLRLNRAGARQMCLSQPRALHWGYEASWREWLGKELWRQGSHLQLLRSQGASARLLRFPLLCLGVLLLSLGTLIELVAIQGSLALLLLLPGLLAALLLAFRQAWRHLDAGLMLQLWPLHWIRLHLGGAALLLSLFKRDARRPARG</sequence>